<dbReference type="EMBL" id="CAJNIZ010044049">
    <property type="protein sequence ID" value="CAE7676376.1"/>
    <property type="molecule type" value="Genomic_DNA"/>
</dbReference>
<dbReference type="FunFam" id="3.20.20.70:FF:000424">
    <property type="entry name" value="Inosine-5'-monophosphate dehydrogenase 2"/>
    <property type="match status" value="1"/>
</dbReference>
<comment type="caution">
    <text evidence="3">The sequence shown here is derived from an EMBL/GenBank/DDBJ whole genome shotgun (WGS) entry which is preliminary data.</text>
</comment>
<dbReference type="Proteomes" id="UP000649617">
    <property type="component" value="Unassembled WGS sequence"/>
</dbReference>
<dbReference type="InterPro" id="IPR013785">
    <property type="entry name" value="Aldolase_TIM"/>
</dbReference>
<dbReference type="PANTHER" id="PTHR11911">
    <property type="entry name" value="INOSINE-5-MONOPHOSPHATE DEHYDROGENASE RELATED"/>
    <property type="match status" value="1"/>
</dbReference>
<dbReference type="Gene3D" id="3.20.20.70">
    <property type="entry name" value="Aldolase class I"/>
    <property type="match status" value="1"/>
</dbReference>
<evidence type="ECO:0000259" key="2">
    <source>
        <dbReference type="Pfam" id="PF00478"/>
    </source>
</evidence>
<proteinExistence type="inferred from homology"/>
<dbReference type="PANTHER" id="PTHR11911:SF111">
    <property type="entry name" value="INOSINE-5'-MONOPHOSPHATE DEHYDROGENASE"/>
    <property type="match status" value="1"/>
</dbReference>
<comment type="similarity">
    <text evidence="1">Belongs to the IMPDH/GMPR family.</text>
</comment>
<evidence type="ECO:0000313" key="4">
    <source>
        <dbReference type="Proteomes" id="UP000649617"/>
    </source>
</evidence>
<dbReference type="AlphaFoldDB" id="A0A812WH43"/>
<gene>
    <name evidence="3" type="primary">impdh</name>
    <name evidence="3" type="ORF">SPIL2461_LOCUS18756</name>
</gene>
<dbReference type="OrthoDB" id="416622at2759"/>
<dbReference type="SUPFAM" id="SSF51412">
    <property type="entry name" value="Inosine monophosphate dehydrogenase (IMPDH)"/>
    <property type="match status" value="1"/>
</dbReference>
<organism evidence="3 4">
    <name type="scientific">Symbiodinium pilosum</name>
    <name type="common">Dinoflagellate</name>
    <dbReference type="NCBI Taxonomy" id="2952"/>
    <lineage>
        <taxon>Eukaryota</taxon>
        <taxon>Sar</taxon>
        <taxon>Alveolata</taxon>
        <taxon>Dinophyceae</taxon>
        <taxon>Suessiales</taxon>
        <taxon>Symbiodiniaceae</taxon>
        <taxon>Symbiodinium</taxon>
    </lineage>
</organism>
<protein>
    <submittedName>
        <fullName evidence="3">Impdh protein</fullName>
    </submittedName>
</protein>
<feature type="domain" description="IMP dehydrogenase/GMP reductase" evidence="2">
    <location>
        <begin position="43"/>
        <end position="146"/>
    </location>
</feature>
<dbReference type="InterPro" id="IPR005990">
    <property type="entry name" value="IMP_DH"/>
</dbReference>
<dbReference type="InterPro" id="IPR001093">
    <property type="entry name" value="IMP_DH_GMPRt"/>
</dbReference>
<dbReference type="Pfam" id="PF00478">
    <property type="entry name" value="IMPDH"/>
    <property type="match status" value="1"/>
</dbReference>
<keyword evidence="4" id="KW-1185">Reference proteome</keyword>
<accession>A0A812WH43</accession>
<evidence type="ECO:0000313" key="3">
    <source>
        <dbReference type="EMBL" id="CAE7676376.1"/>
    </source>
</evidence>
<name>A0A812WH43_SYMPI</name>
<dbReference type="GO" id="GO:0005737">
    <property type="term" value="C:cytoplasm"/>
    <property type="evidence" value="ECO:0007669"/>
    <property type="project" value="TreeGrafter"/>
</dbReference>
<dbReference type="SMART" id="SM01240">
    <property type="entry name" value="IMPDH"/>
    <property type="match status" value="1"/>
</dbReference>
<evidence type="ECO:0000256" key="1">
    <source>
        <dbReference type="ARBA" id="ARBA00005502"/>
    </source>
</evidence>
<dbReference type="GO" id="GO:0003938">
    <property type="term" value="F:IMP dehydrogenase activity"/>
    <property type="evidence" value="ECO:0007669"/>
    <property type="project" value="InterPro"/>
</dbReference>
<dbReference type="GO" id="GO:0006183">
    <property type="term" value="P:GTP biosynthetic process"/>
    <property type="evidence" value="ECO:0007669"/>
    <property type="project" value="TreeGrafter"/>
</dbReference>
<sequence length="183" mass="19974">MEAGDRYPNIQVTVLRILKPKTLNHSREYSHQLHHEDDRGSGGYTYDDLICLPGHINFGVHDVALGSRFSKKIALKTPIVSSPMDTVTESNMAIAMALEGGIGVIHTNLPVETQAAEVARVKKYKAGFILEPRCVPPTMTVEELDKLKSTLGFTGFPVTENGKMGAKLLGLAARIQEKQLGCC</sequence>
<reference evidence="3" key="1">
    <citation type="submission" date="2021-02" db="EMBL/GenBank/DDBJ databases">
        <authorList>
            <person name="Dougan E. K."/>
            <person name="Rhodes N."/>
            <person name="Thang M."/>
            <person name="Chan C."/>
        </authorList>
    </citation>
    <scope>NUCLEOTIDE SEQUENCE</scope>
</reference>